<dbReference type="Proteomes" id="UP000598174">
    <property type="component" value="Unassembled WGS sequence"/>
</dbReference>
<reference evidence="3" key="1">
    <citation type="submission" date="2021-01" db="EMBL/GenBank/DDBJ databases">
        <title>Whole genome shotgun sequence of Actinoplanes ferrugineus NBRC 15555.</title>
        <authorList>
            <person name="Komaki H."/>
            <person name="Tamura T."/>
        </authorList>
    </citation>
    <scope>NUCLEOTIDE SEQUENCE</scope>
    <source>
        <strain evidence="3">NBRC 15555</strain>
    </source>
</reference>
<dbReference type="InterPro" id="IPR027417">
    <property type="entry name" value="P-loop_NTPase"/>
</dbReference>
<proteinExistence type="predicted"/>
<dbReference type="InterPro" id="IPR056681">
    <property type="entry name" value="DUF7779"/>
</dbReference>
<feature type="domain" description="DUF7779" evidence="2">
    <location>
        <begin position="365"/>
        <end position="450"/>
    </location>
</feature>
<evidence type="ECO:0000259" key="1">
    <source>
        <dbReference type="Pfam" id="PF00931"/>
    </source>
</evidence>
<dbReference type="SUPFAM" id="SSF52540">
    <property type="entry name" value="P-loop containing nucleoside triphosphate hydrolases"/>
    <property type="match status" value="1"/>
</dbReference>
<dbReference type="Gene3D" id="3.40.50.300">
    <property type="entry name" value="P-loop containing nucleotide triphosphate hydrolases"/>
    <property type="match status" value="1"/>
</dbReference>
<dbReference type="EMBL" id="BOMM01000014">
    <property type="protein sequence ID" value="GIE10148.1"/>
    <property type="molecule type" value="Genomic_DNA"/>
</dbReference>
<evidence type="ECO:0008006" key="5">
    <source>
        <dbReference type="Google" id="ProtNLM"/>
    </source>
</evidence>
<comment type="caution">
    <text evidence="3">The sequence shown here is derived from an EMBL/GenBank/DDBJ whole genome shotgun (WGS) entry which is preliminary data.</text>
</comment>
<organism evidence="3 4">
    <name type="scientific">Paractinoplanes ferrugineus</name>
    <dbReference type="NCBI Taxonomy" id="113564"/>
    <lineage>
        <taxon>Bacteria</taxon>
        <taxon>Bacillati</taxon>
        <taxon>Actinomycetota</taxon>
        <taxon>Actinomycetes</taxon>
        <taxon>Micromonosporales</taxon>
        <taxon>Micromonosporaceae</taxon>
        <taxon>Paractinoplanes</taxon>
    </lineage>
</organism>
<dbReference type="PANTHER" id="PTHR46082:SF6">
    <property type="entry name" value="AAA+ ATPASE DOMAIN-CONTAINING PROTEIN-RELATED"/>
    <property type="match status" value="1"/>
</dbReference>
<dbReference type="Pfam" id="PF00931">
    <property type="entry name" value="NB-ARC"/>
    <property type="match status" value="1"/>
</dbReference>
<dbReference type="AlphaFoldDB" id="A0A919IXR3"/>
<dbReference type="InterPro" id="IPR011990">
    <property type="entry name" value="TPR-like_helical_dom_sf"/>
</dbReference>
<dbReference type="GO" id="GO:0043531">
    <property type="term" value="F:ADP binding"/>
    <property type="evidence" value="ECO:0007669"/>
    <property type="project" value="InterPro"/>
</dbReference>
<evidence type="ECO:0000313" key="4">
    <source>
        <dbReference type="Proteomes" id="UP000598174"/>
    </source>
</evidence>
<accession>A0A919IXR3</accession>
<dbReference type="SUPFAM" id="SSF48452">
    <property type="entry name" value="TPR-like"/>
    <property type="match status" value="2"/>
</dbReference>
<dbReference type="InterPro" id="IPR053137">
    <property type="entry name" value="NLR-like"/>
</dbReference>
<protein>
    <recommendedName>
        <fullName evidence="5">Tetratricopeptide repeat protein</fullName>
    </recommendedName>
</protein>
<name>A0A919IXR3_9ACTN</name>
<dbReference type="Pfam" id="PF13424">
    <property type="entry name" value="TPR_12"/>
    <property type="match status" value="1"/>
</dbReference>
<evidence type="ECO:0000259" key="2">
    <source>
        <dbReference type="Pfam" id="PF25000"/>
    </source>
</evidence>
<dbReference type="InterPro" id="IPR002182">
    <property type="entry name" value="NB-ARC"/>
</dbReference>
<feature type="domain" description="NB-ARC" evidence="1">
    <location>
        <begin position="136"/>
        <end position="287"/>
    </location>
</feature>
<dbReference type="Gene3D" id="1.25.40.10">
    <property type="entry name" value="Tetratricopeptide repeat domain"/>
    <property type="match status" value="2"/>
</dbReference>
<dbReference type="PANTHER" id="PTHR46082">
    <property type="entry name" value="ATP/GTP-BINDING PROTEIN-RELATED"/>
    <property type="match status" value="1"/>
</dbReference>
<sequence>MHELHRDAGKPGARRVSIAIRDDESLRDTVSHETISAMLRGTGLPKWVKVECVVRKLAEWSVSGLDADREVRRFHQLWLAADDDGLDGTVPAGVRNDFVPSQRPAPVPAGPAPAPGATLTNVPAPARHFTGRERLLAEIRAVLSGSNRMPLSLVGLGGVGKTQLALQYVARWAAEYDVLWWVPAEQPSQAIAALAALGDQLGISLSNDMRQIVRDVLAALEESALRWLLIYDNADQPEDLSTLLPAAGGQVLVTSRNYAWASAAGTPFSVGVFSRDESIAFMREWGVTAPADDCDTLAEQLGDLPLAVDQVCAMQTATGMPLADYLRLFAEHLDELLAAGLRPGSRTTTVATFVNVAAGRLRAESVAASQLLELLAFMAPSPVPIYLLHAGRGAEVTLPLGRSLYSSEELTRLALQLGRYGLAQVSSDGQQLQMHRLVQVMVRERLSEQEAYVRRLDVHRLLVEVNPKNPDDSRTWPQHSEIGPHLVTSDALRSPEMPAREAVLDQIRYLERIGDFEASAKLCRLAVDAWRADSELGPEHRLTTRATRHLANALRSLGSYNLSRNMIVDLLKVLRTSDAYGPDHPDTLQTANVLAFYLRLAGEYQKAFEEDRRRVEALRRLHGPEDVRTTEATGNLAVNLRLLGKPAAALEYDAALVSTLSRAVGAENERTLVAMRNQMWDLLGLGRFSDAVRSQPEHRGRRAASEIALVQQALAVALRKLGRVDAALRTAAANYRTCQSLNGPDHHLTLASIMTYANTLRAVGDAMGARRLATEALDRYRRLFGAENPLTLAASTNLAVALRALGQWREAYNIDELTYEQTSRILGPDHPHTLATAIGLANDLAHHHLQKDAVALGSATLKRLRQVRGDDHPETWACAANLALDQNSSRREPVERLTALLGPDHPEVAAALAGMRLECDIEPPPT</sequence>
<gene>
    <name evidence="3" type="ORF">Afe05nite_19880</name>
</gene>
<keyword evidence="4" id="KW-1185">Reference proteome</keyword>
<dbReference type="NCBIfam" id="NF040586">
    <property type="entry name" value="FxSxx_TPR"/>
    <property type="match status" value="1"/>
</dbReference>
<dbReference type="Pfam" id="PF25000">
    <property type="entry name" value="DUF7779"/>
    <property type="match status" value="1"/>
</dbReference>
<evidence type="ECO:0000313" key="3">
    <source>
        <dbReference type="EMBL" id="GIE10148.1"/>
    </source>
</evidence>